<evidence type="ECO:0000313" key="12">
    <source>
        <dbReference type="Proteomes" id="UP000663929"/>
    </source>
</evidence>
<keyword evidence="7 9" id="KW-0811">Translocation</keyword>
<evidence type="ECO:0000256" key="4">
    <source>
        <dbReference type="ARBA" id="ARBA00022692"/>
    </source>
</evidence>
<dbReference type="Gene3D" id="1.20.5.3310">
    <property type="match status" value="1"/>
</dbReference>
<evidence type="ECO:0000256" key="3">
    <source>
        <dbReference type="ARBA" id="ARBA00022475"/>
    </source>
</evidence>
<comment type="function">
    <text evidence="9">Part of the twin-arginine translocation (Tat) system that transports large folded proteins containing a characteristic twin-arginine motif in their signal peptide across membranes. TatA could form the protein-conducting channel of the Tat system.</text>
</comment>
<keyword evidence="5 9" id="KW-0653">Protein transport</keyword>
<comment type="similarity">
    <text evidence="9">Belongs to the TatA/E family.</text>
</comment>
<dbReference type="EMBL" id="CP071793">
    <property type="protein sequence ID" value="QTD49120.1"/>
    <property type="molecule type" value="Genomic_DNA"/>
</dbReference>
<dbReference type="Pfam" id="PF02416">
    <property type="entry name" value="TatA_B_E"/>
    <property type="match status" value="1"/>
</dbReference>
<dbReference type="GO" id="GO:0043953">
    <property type="term" value="P:protein transport by the Tat complex"/>
    <property type="evidence" value="ECO:0007669"/>
    <property type="project" value="UniProtKB-UniRule"/>
</dbReference>
<keyword evidence="2 9" id="KW-0813">Transport</keyword>
<proteinExistence type="inferred from homology"/>
<dbReference type="InterPro" id="IPR003369">
    <property type="entry name" value="TatA/B/E"/>
</dbReference>
<evidence type="ECO:0000256" key="6">
    <source>
        <dbReference type="ARBA" id="ARBA00022989"/>
    </source>
</evidence>
<sequence>MFGPVGFQEILVILLVAFLIFGPKRLPELGRSLGKGIREFKKSTTGIVDSINDEIKKPAEPTPAAPSPQNLAQNPATPKPSEDVAEVVINMEEEGKKG</sequence>
<name>A0A8A4THT6_SULCO</name>
<feature type="compositionally biased region" description="Polar residues" evidence="10">
    <location>
        <begin position="67"/>
        <end position="76"/>
    </location>
</feature>
<dbReference type="Proteomes" id="UP000663929">
    <property type="component" value="Chromosome"/>
</dbReference>
<organism evidence="11 12">
    <name type="scientific">Sulfidibacter corallicola</name>
    <dbReference type="NCBI Taxonomy" id="2818388"/>
    <lineage>
        <taxon>Bacteria</taxon>
        <taxon>Pseudomonadati</taxon>
        <taxon>Acidobacteriota</taxon>
        <taxon>Holophagae</taxon>
        <taxon>Acanthopleuribacterales</taxon>
        <taxon>Acanthopleuribacteraceae</taxon>
        <taxon>Sulfidibacter</taxon>
    </lineage>
</organism>
<dbReference type="NCBIfam" id="TIGR01411">
    <property type="entry name" value="tatAE"/>
    <property type="match status" value="1"/>
</dbReference>
<dbReference type="PANTHER" id="PTHR42982:SF1">
    <property type="entry name" value="SEC-INDEPENDENT PROTEIN TRANSLOCASE PROTEIN TATA"/>
    <property type="match status" value="1"/>
</dbReference>
<dbReference type="GO" id="GO:0033281">
    <property type="term" value="C:TAT protein transport complex"/>
    <property type="evidence" value="ECO:0007669"/>
    <property type="project" value="UniProtKB-UniRule"/>
</dbReference>
<evidence type="ECO:0000256" key="9">
    <source>
        <dbReference type="HAMAP-Rule" id="MF_00236"/>
    </source>
</evidence>
<keyword evidence="12" id="KW-1185">Reference proteome</keyword>
<evidence type="ECO:0000256" key="5">
    <source>
        <dbReference type="ARBA" id="ARBA00022927"/>
    </source>
</evidence>
<dbReference type="AlphaFoldDB" id="A0A8A4THT6"/>
<evidence type="ECO:0000313" key="11">
    <source>
        <dbReference type="EMBL" id="QTD49120.1"/>
    </source>
</evidence>
<evidence type="ECO:0000256" key="7">
    <source>
        <dbReference type="ARBA" id="ARBA00023010"/>
    </source>
</evidence>
<feature type="transmembrane region" description="Helical" evidence="9">
    <location>
        <begin position="6"/>
        <end position="22"/>
    </location>
</feature>
<dbReference type="HAMAP" id="MF_00236">
    <property type="entry name" value="TatA_E"/>
    <property type="match status" value="1"/>
</dbReference>
<comment type="subunit">
    <text evidence="9">Forms a complex with TatC.</text>
</comment>
<accession>A0A8A4THT6</accession>
<dbReference type="GO" id="GO:0008320">
    <property type="term" value="F:protein transmembrane transporter activity"/>
    <property type="evidence" value="ECO:0007669"/>
    <property type="project" value="UniProtKB-UniRule"/>
</dbReference>
<dbReference type="RefSeq" id="WP_272932423.1">
    <property type="nucleotide sequence ID" value="NZ_CP071793.1"/>
</dbReference>
<reference evidence="11" key="1">
    <citation type="submission" date="2021-03" db="EMBL/GenBank/DDBJ databases">
        <title>Acanthopleuribacteraceae sp. M133.</title>
        <authorList>
            <person name="Wang G."/>
        </authorList>
    </citation>
    <scope>NUCLEOTIDE SEQUENCE</scope>
    <source>
        <strain evidence="11">M133</strain>
    </source>
</reference>
<evidence type="ECO:0000256" key="2">
    <source>
        <dbReference type="ARBA" id="ARBA00022448"/>
    </source>
</evidence>
<dbReference type="PANTHER" id="PTHR42982">
    <property type="entry name" value="SEC-INDEPENDENT PROTEIN TRANSLOCASE PROTEIN TATA"/>
    <property type="match status" value="1"/>
</dbReference>
<gene>
    <name evidence="9" type="primary">tatA</name>
    <name evidence="11" type="ORF">J3U87_26340</name>
</gene>
<protein>
    <recommendedName>
        <fullName evidence="9">Sec-independent protein translocase protein TatA</fullName>
    </recommendedName>
</protein>
<dbReference type="InterPro" id="IPR006312">
    <property type="entry name" value="TatA/E"/>
</dbReference>
<keyword evidence="8 9" id="KW-0472">Membrane</keyword>
<evidence type="ECO:0000256" key="8">
    <source>
        <dbReference type="ARBA" id="ARBA00023136"/>
    </source>
</evidence>
<comment type="subcellular location">
    <subcellularLocation>
        <location evidence="1 9">Cell membrane</location>
        <topology evidence="1 9">Single-pass membrane protein</topology>
    </subcellularLocation>
</comment>
<evidence type="ECO:0000256" key="10">
    <source>
        <dbReference type="SAM" id="MobiDB-lite"/>
    </source>
</evidence>
<dbReference type="KEGG" id="scor:J3U87_26340"/>
<keyword evidence="6 9" id="KW-1133">Transmembrane helix</keyword>
<keyword evidence="4 9" id="KW-0812">Transmembrane</keyword>
<dbReference type="PRINTS" id="PR01506">
    <property type="entry name" value="TATBPROTEIN"/>
</dbReference>
<evidence type="ECO:0000256" key="1">
    <source>
        <dbReference type="ARBA" id="ARBA00004162"/>
    </source>
</evidence>
<dbReference type="NCBIfam" id="NF011430">
    <property type="entry name" value="PRK14861.1"/>
    <property type="match status" value="1"/>
</dbReference>
<keyword evidence="3 9" id="KW-1003">Cell membrane</keyword>
<feature type="region of interest" description="Disordered" evidence="10">
    <location>
        <begin position="51"/>
        <end position="84"/>
    </location>
</feature>